<dbReference type="AlphaFoldDB" id="A0A368VPC9"/>
<gene>
    <name evidence="1" type="ORF">DFQ14_10891</name>
</gene>
<proteinExistence type="predicted"/>
<accession>A0A368VPC9</accession>
<name>A0A368VPC9_9ACTN</name>
<dbReference type="OrthoDB" id="5178556at2"/>
<comment type="caution">
    <text evidence="1">The sequence shown here is derived from an EMBL/GenBank/DDBJ whole genome shotgun (WGS) entry which is preliminary data.</text>
</comment>
<dbReference type="RefSeq" id="WP_114453634.1">
    <property type="nucleotide sequence ID" value="NZ_QPJC01000008.1"/>
</dbReference>
<reference evidence="1 2" key="1">
    <citation type="submission" date="2018-07" db="EMBL/GenBank/DDBJ databases">
        <title>Genomic Encyclopedia of Type Strains, Phase III (KMG-III): the genomes of soil and plant-associated and newly described type strains.</title>
        <authorList>
            <person name="Whitman W."/>
        </authorList>
    </citation>
    <scope>NUCLEOTIDE SEQUENCE [LARGE SCALE GENOMIC DNA]</scope>
    <source>
        <strain evidence="1 2">CECT 8575</strain>
    </source>
</reference>
<dbReference type="Proteomes" id="UP000253495">
    <property type="component" value="Unassembled WGS sequence"/>
</dbReference>
<sequence>MQQLEHAARALGWQGCLIPDVEVFGVRFGAVARLRPDVHRWRIAHGWEPQLDPSWLRSWSEASGHDHLPVPGVDLFGILVPVSKARRALRTCGSLMTLAPCTAVLPGDHPYRPWPLTELDYYGIGVVRSGPEGPAELVLPPEDRSVEFGSSLLGRWLLEVLYHRILERDHRSPESATGSRLRPERGFPLE</sequence>
<evidence type="ECO:0000313" key="1">
    <source>
        <dbReference type="EMBL" id="RCW42835.1"/>
    </source>
</evidence>
<protein>
    <submittedName>
        <fullName evidence="1">Uncharacterized protein</fullName>
    </submittedName>
</protein>
<organism evidence="1 2">
    <name type="scientific">Halopolyspora algeriensis</name>
    <dbReference type="NCBI Taxonomy" id="1500506"/>
    <lineage>
        <taxon>Bacteria</taxon>
        <taxon>Bacillati</taxon>
        <taxon>Actinomycetota</taxon>
        <taxon>Actinomycetes</taxon>
        <taxon>Actinomycetes incertae sedis</taxon>
        <taxon>Halopolyspora</taxon>
    </lineage>
</organism>
<dbReference type="EMBL" id="QPJC01000008">
    <property type="protein sequence ID" value="RCW42835.1"/>
    <property type="molecule type" value="Genomic_DNA"/>
</dbReference>
<evidence type="ECO:0000313" key="2">
    <source>
        <dbReference type="Proteomes" id="UP000253495"/>
    </source>
</evidence>
<keyword evidence="2" id="KW-1185">Reference proteome</keyword>